<sequence length="175" mass="20959">MEKRINKKFENYITTLKEKIREKSIELGMNDEKMNDLIQYIYNYERMTLNKDDFMKRKRVKNVVPYFERCCAKRASGEQCTRRKKEECEYCGTHMKGTPHGLVEDEENKQTMQKIELWAQEIMGIVYYLDKFGNVYQAEDIVNNKVNPKVICKYTKTKMENGEDVYTILWNTSDL</sequence>
<proteinExistence type="predicted"/>
<organism evidence="1">
    <name type="scientific">viral metagenome</name>
    <dbReference type="NCBI Taxonomy" id="1070528"/>
    <lineage>
        <taxon>unclassified sequences</taxon>
        <taxon>metagenomes</taxon>
        <taxon>organismal metagenomes</taxon>
    </lineage>
</organism>
<name>A0A6C0BUL3_9ZZZZ</name>
<reference evidence="1" key="1">
    <citation type="journal article" date="2020" name="Nature">
        <title>Giant virus diversity and host interactions through global metagenomics.</title>
        <authorList>
            <person name="Schulz F."/>
            <person name="Roux S."/>
            <person name="Paez-Espino D."/>
            <person name="Jungbluth S."/>
            <person name="Walsh D.A."/>
            <person name="Denef V.J."/>
            <person name="McMahon K.D."/>
            <person name="Konstantinidis K.T."/>
            <person name="Eloe-Fadrosh E.A."/>
            <person name="Kyrpides N.C."/>
            <person name="Woyke T."/>
        </authorList>
    </citation>
    <scope>NUCLEOTIDE SEQUENCE</scope>
    <source>
        <strain evidence="1">GVMAG-M-3300019093-7</strain>
    </source>
</reference>
<protein>
    <submittedName>
        <fullName evidence="1">Uncharacterized protein</fullName>
    </submittedName>
</protein>
<evidence type="ECO:0000313" key="1">
    <source>
        <dbReference type="EMBL" id="QHS95936.1"/>
    </source>
</evidence>
<dbReference type="AlphaFoldDB" id="A0A6C0BUL3"/>
<dbReference type="EMBL" id="MN739260">
    <property type="protein sequence ID" value="QHS95936.1"/>
    <property type="molecule type" value="Genomic_DNA"/>
</dbReference>
<accession>A0A6C0BUL3</accession>